<protein>
    <recommendedName>
        <fullName evidence="1">2-hydroxychromene-2-carboxylate isomerase</fullName>
        <ecNumber evidence="1">5.99.1.4</ecNumber>
    </recommendedName>
</protein>
<dbReference type="InterPro" id="IPR001853">
    <property type="entry name" value="DSBA-like_thioredoxin_dom"/>
</dbReference>
<name>A0ABT6ARV2_9BURK</name>
<dbReference type="InterPro" id="IPR036249">
    <property type="entry name" value="Thioredoxin-like_sf"/>
</dbReference>
<dbReference type="InterPro" id="IPR014440">
    <property type="entry name" value="HCCAis_GSTk"/>
</dbReference>
<dbReference type="EC" id="5.99.1.4" evidence="1"/>
<feature type="domain" description="DSBA-like thioredoxin" evidence="2">
    <location>
        <begin position="6"/>
        <end position="197"/>
    </location>
</feature>
<dbReference type="RefSeq" id="WP_276266159.1">
    <property type="nucleotide sequence ID" value="NZ_JARJLM010000351.1"/>
</dbReference>
<comment type="catalytic activity">
    <reaction evidence="1">
        <text>2-hydroxychromene-2-carboxylate = (3E)-4-(2-hydroxyphenyl)-2-oxobut-3-enoate</text>
        <dbReference type="Rhea" id="RHEA:27401"/>
        <dbReference type="ChEBI" id="CHEBI:59350"/>
        <dbReference type="ChEBI" id="CHEBI:59353"/>
        <dbReference type="EC" id="5.99.1.4"/>
    </reaction>
</comment>
<dbReference type="SUPFAM" id="SSF52833">
    <property type="entry name" value="Thioredoxin-like"/>
    <property type="match status" value="1"/>
</dbReference>
<proteinExistence type="inferred from homology"/>
<dbReference type="Gene3D" id="3.40.30.10">
    <property type="entry name" value="Glutaredoxin"/>
    <property type="match status" value="1"/>
</dbReference>
<evidence type="ECO:0000259" key="2">
    <source>
        <dbReference type="Pfam" id="PF01323"/>
    </source>
</evidence>
<reference evidence="3 4" key="1">
    <citation type="submission" date="2023-03" db="EMBL/GenBank/DDBJ databases">
        <title>Draft assemblies of triclosan tolerant bacteria isolated from returned activated sludge.</title>
        <authorList>
            <person name="Van Hamelsveld S."/>
        </authorList>
    </citation>
    <scope>NUCLEOTIDE SEQUENCE [LARGE SCALE GENOMIC DNA]</scope>
    <source>
        <strain evidence="3 4">GW210010_S58</strain>
    </source>
</reference>
<dbReference type="PANTHER" id="PTHR42943">
    <property type="entry name" value="GLUTATHIONE S-TRANSFERASE KAPPA"/>
    <property type="match status" value="1"/>
</dbReference>
<dbReference type="PIRSF" id="PIRSF006386">
    <property type="entry name" value="HCCAis_GSTk"/>
    <property type="match status" value="1"/>
</dbReference>
<sequence length="225" mass="25331">MSEPVFYFSLRSPYSWLAIHDLKTRYPKLLERLALKPFWEPDEELRGALGKHGEAFLYTAMSKEKHLYILTDVRRLARKRGLTIAWPHDKSPRWEVPHLAYFVAERAGKALEFIEAVKDMRWKLGRDICDPGAMEEVGCVLGLDPIELRDAHLDPQIRAEGLQALRACIRAGVFGVPFFTAGREKFWGIDRLHEFAGSVGQEAAPVEMPTAMTGSALLDHAGGCG</sequence>
<gene>
    <name evidence="3" type="ORF">P3W85_20670</name>
</gene>
<evidence type="ECO:0000256" key="1">
    <source>
        <dbReference type="PIRNR" id="PIRNR006386"/>
    </source>
</evidence>
<dbReference type="Pfam" id="PF01323">
    <property type="entry name" value="DSBA"/>
    <property type="match status" value="1"/>
</dbReference>
<organism evidence="3 4">
    <name type="scientific">Cupriavidus basilensis</name>
    <dbReference type="NCBI Taxonomy" id="68895"/>
    <lineage>
        <taxon>Bacteria</taxon>
        <taxon>Pseudomonadati</taxon>
        <taxon>Pseudomonadota</taxon>
        <taxon>Betaproteobacteria</taxon>
        <taxon>Burkholderiales</taxon>
        <taxon>Burkholderiaceae</taxon>
        <taxon>Cupriavidus</taxon>
    </lineage>
</organism>
<dbReference type="EMBL" id="JARJLM010000351">
    <property type="protein sequence ID" value="MDF3835350.1"/>
    <property type="molecule type" value="Genomic_DNA"/>
</dbReference>
<accession>A0ABT6ARV2</accession>
<dbReference type="InterPro" id="IPR051924">
    <property type="entry name" value="GST_Kappa/NadH"/>
</dbReference>
<keyword evidence="1" id="KW-0413">Isomerase</keyword>
<keyword evidence="4" id="KW-1185">Reference proteome</keyword>
<evidence type="ECO:0000313" key="4">
    <source>
        <dbReference type="Proteomes" id="UP001216674"/>
    </source>
</evidence>
<dbReference type="PANTHER" id="PTHR42943:SF2">
    <property type="entry name" value="GLUTATHIONE S-TRANSFERASE KAPPA 1"/>
    <property type="match status" value="1"/>
</dbReference>
<dbReference type="Proteomes" id="UP001216674">
    <property type="component" value="Unassembled WGS sequence"/>
</dbReference>
<evidence type="ECO:0000313" key="3">
    <source>
        <dbReference type="EMBL" id="MDF3835350.1"/>
    </source>
</evidence>
<comment type="caution">
    <text evidence="3">The sequence shown here is derived from an EMBL/GenBank/DDBJ whole genome shotgun (WGS) entry which is preliminary data.</text>
</comment>
<comment type="similarity">
    <text evidence="1">Belongs to the GST superfamily. NadH family.</text>
</comment>